<keyword evidence="2" id="KW-1185">Reference proteome</keyword>
<evidence type="ECO:0000313" key="2">
    <source>
        <dbReference type="Proteomes" id="UP001054837"/>
    </source>
</evidence>
<sequence>MAEPRVLNCCFGLDASVLRKRGNGKTIYEKRLSLRQDLRSVNDICGRVKVTCRGSRTKGHCEILTMAELGFSVFSTNCRKWAEEESTYNEF</sequence>
<dbReference type="Proteomes" id="UP001054837">
    <property type="component" value="Unassembled WGS sequence"/>
</dbReference>
<accession>A0AAV4X4Y2</accession>
<comment type="caution">
    <text evidence="1">The sequence shown here is derived from an EMBL/GenBank/DDBJ whole genome shotgun (WGS) entry which is preliminary data.</text>
</comment>
<proteinExistence type="predicted"/>
<reference evidence="1 2" key="1">
    <citation type="submission" date="2021-06" db="EMBL/GenBank/DDBJ databases">
        <title>Caerostris darwini draft genome.</title>
        <authorList>
            <person name="Kono N."/>
            <person name="Arakawa K."/>
        </authorList>
    </citation>
    <scope>NUCLEOTIDE SEQUENCE [LARGE SCALE GENOMIC DNA]</scope>
</reference>
<dbReference type="EMBL" id="BPLQ01015685">
    <property type="protein sequence ID" value="GIY89713.1"/>
    <property type="molecule type" value="Genomic_DNA"/>
</dbReference>
<evidence type="ECO:0000313" key="1">
    <source>
        <dbReference type="EMBL" id="GIY89713.1"/>
    </source>
</evidence>
<gene>
    <name evidence="1" type="ORF">CDAR_545931</name>
</gene>
<name>A0AAV4X4Y2_9ARAC</name>
<organism evidence="1 2">
    <name type="scientific">Caerostris darwini</name>
    <dbReference type="NCBI Taxonomy" id="1538125"/>
    <lineage>
        <taxon>Eukaryota</taxon>
        <taxon>Metazoa</taxon>
        <taxon>Ecdysozoa</taxon>
        <taxon>Arthropoda</taxon>
        <taxon>Chelicerata</taxon>
        <taxon>Arachnida</taxon>
        <taxon>Araneae</taxon>
        <taxon>Araneomorphae</taxon>
        <taxon>Entelegynae</taxon>
        <taxon>Araneoidea</taxon>
        <taxon>Araneidae</taxon>
        <taxon>Caerostris</taxon>
    </lineage>
</organism>
<dbReference type="AlphaFoldDB" id="A0AAV4X4Y2"/>
<protein>
    <submittedName>
        <fullName evidence="1">Uncharacterized protein</fullName>
    </submittedName>
</protein>